<dbReference type="SUPFAM" id="SSF53448">
    <property type="entry name" value="Nucleotide-diphospho-sugar transferases"/>
    <property type="match status" value="1"/>
</dbReference>
<dbReference type="CDD" id="cd02541">
    <property type="entry name" value="UGPase_prokaryotic"/>
    <property type="match status" value="1"/>
</dbReference>
<dbReference type="GO" id="GO:0003983">
    <property type="term" value="F:UTP:glucose-1-phosphate uridylyltransferase activity"/>
    <property type="evidence" value="ECO:0007669"/>
    <property type="project" value="UniProtKB-EC"/>
</dbReference>
<dbReference type="Proteomes" id="UP000287853">
    <property type="component" value="Unassembled WGS sequence"/>
</dbReference>
<evidence type="ECO:0000256" key="4">
    <source>
        <dbReference type="ARBA" id="ARBA00022679"/>
    </source>
</evidence>
<name>A0A3S4TAE8_9BACT</name>
<evidence type="ECO:0000256" key="5">
    <source>
        <dbReference type="ARBA" id="ARBA00022695"/>
    </source>
</evidence>
<keyword evidence="10" id="KW-1185">Reference proteome</keyword>
<evidence type="ECO:0000256" key="7">
    <source>
        <dbReference type="RuleBase" id="RU361259"/>
    </source>
</evidence>
<dbReference type="InterPro" id="IPR005835">
    <property type="entry name" value="NTP_transferase_dom"/>
</dbReference>
<dbReference type="PANTHER" id="PTHR43197">
    <property type="entry name" value="UTP--GLUCOSE-1-PHOSPHATE URIDYLYLTRANSFERASE"/>
    <property type="match status" value="1"/>
</dbReference>
<comment type="caution">
    <text evidence="9">The sequence shown here is derived from an EMBL/GenBank/DDBJ whole genome shotgun (WGS) entry which is preliminary data.</text>
</comment>
<dbReference type="InterPro" id="IPR005771">
    <property type="entry name" value="GalU_uridylyltTrfase_bac/arc"/>
</dbReference>
<sequence length="295" mass="32885">MKKVRKAVIPVAGLGTRFLPATKAIPKEMLTIVDRPTIQYIVEEVVASGIEEVILITSAGKSAIENHFDYNYELDTILKDKNKDALREELSLTSSLIDVVSVRQKEPLGLGHAIWMARKVVGDEPFLVLLGDDLVRSKVPCCRQMIDLYEKVNESVVAIQRVPMDQTCQYGIIEGKETDFERTFKVKQMVEKPAPGTSKSDMAIIGRYLLMPEIFKALGKTSPGHGGEIQLTDALQSLADQRGMYAYEFEGKRYDAGDKLGYLKAIIDIALDHPTLGEPLRDHLKFVCDGKNCLQ</sequence>
<evidence type="ECO:0000256" key="2">
    <source>
        <dbReference type="ARBA" id="ARBA00012415"/>
    </source>
</evidence>
<accession>A0A3S4TAE8</accession>
<proteinExistence type="inferred from homology"/>
<protein>
    <recommendedName>
        <fullName evidence="3 7">UTP--glucose-1-phosphate uridylyltransferase</fullName>
        <ecNumber evidence="2 7">2.7.7.9</ecNumber>
    </recommendedName>
    <alternativeName>
        <fullName evidence="7">UDP-glucose pyrophosphorylase</fullName>
    </alternativeName>
</protein>
<evidence type="ECO:0000256" key="1">
    <source>
        <dbReference type="ARBA" id="ARBA00006890"/>
    </source>
</evidence>
<reference evidence="9 10" key="1">
    <citation type="submission" date="2017-01" db="EMBL/GenBank/DDBJ databases">
        <title>The cable genome- insights into the physiology and evolution of filamentous bacteria capable of sulfide oxidation via long distance electron transfer.</title>
        <authorList>
            <person name="Schreiber L."/>
            <person name="Bjerg J.T."/>
            <person name="Boggild A."/>
            <person name="Van De Vossenberg J."/>
            <person name="Meysman F."/>
            <person name="Nielsen L.P."/>
            <person name="Schramm A."/>
            <person name="Kjeldsen K.U."/>
        </authorList>
    </citation>
    <scope>NUCLEOTIDE SEQUENCE [LARGE SCALE GENOMIC DNA]</scope>
    <source>
        <strain evidence="9">MCF</strain>
    </source>
</reference>
<dbReference type="GO" id="GO:0006011">
    <property type="term" value="P:UDP-alpha-D-glucose metabolic process"/>
    <property type="evidence" value="ECO:0007669"/>
    <property type="project" value="InterPro"/>
</dbReference>
<comment type="similarity">
    <text evidence="1 7">Belongs to the UDPGP type 2 family.</text>
</comment>
<dbReference type="PANTHER" id="PTHR43197:SF1">
    <property type="entry name" value="UTP--GLUCOSE-1-PHOSPHATE URIDYLYLTRANSFERASE"/>
    <property type="match status" value="1"/>
</dbReference>
<organism evidence="9 10">
    <name type="scientific">Candidatus Electrothrix aarhusensis</name>
    <dbReference type="NCBI Taxonomy" id="1859131"/>
    <lineage>
        <taxon>Bacteria</taxon>
        <taxon>Pseudomonadati</taxon>
        <taxon>Thermodesulfobacteriota</taxon>
        <taxon>Desulfobulbia</taxon>
        <taxon>Desulfobulbales</taxon>
        <taxon>Desulfobulbaceae</taxon>
        <taxon>Candidatus Electrothrix</taxon>
    </lineage>
</organism>
<evidence type="ECO:0000259" key="8">
    <source>
        <dbReference type="Pfam" id="PF00483"/>
    </source>
</evidence>
<gene>
    <name evidence="9" type="ORF">H206_01556</name>
</gene>
<evidence type="ECO:0000313" key="10">
    <source>
        <dbReference type="Proteomes" id="UP000287853"/>
    </source>
</evidence>
<dbReference type="Gene3D" id="3.90.550.10">
    <property type="entry name" value="Spore Coat Polysaccharide Biosynthesis Protein SpsA, Chain A"/>
    <property type="match status" value="1"/>
</dbReference>
<dbReference type="AlphaFoldDB" id="A0A3S4TAE8"/>
<keyword evidence="4 7" id="KW-0808">Transferase</keyword>
<evidence type="ECO:0000313" key="9">
    <source>
        <dbReference type="EMBL" id="RWX46382.1"/>
    </source>
</evidence>
<evidence type="ECO:0000256" key="6">
    <source>
        <dbReference type="ARBA" id="ARBA00048128"/>
    </source>
</evidence>
<feature type="domain" description="Nucleotidyl transferase" evidence="8">
    <location>
        <begin position="6"/>
        <end position="266"/>
    </location>
</feature>
<dbReference type="Pfam" id="PF00483">
    <property type="entry name" value="NTP_transferase"/>
    <property type="match status" value="1"/>
</dbReference>
<evidence type="ECO:0000256" key="3">
    <source>
        <dbReference type="ARBA" id="ARBA00019048"/>
    </source>
</evidence>
<dbReference type="InterPro" id="IPR029044">
    <property type="entry name" value="Nucleotide-diphossugar_trans"/>
</dbReference>
<comment type="catalytic activity">
    <reaction evidence="6 7">
        <text>alpha-D-glucose 1-phosphate + UTP + H(+) = UDP-alpha-D-glucose + diphosphate</text>
        <dbReference type="Rhea" id="RHEA:19889"/>
        <dbReference type="ChEBI" id="CHEBI:15378"/>
        <dbReference type="ChEBI" id="CHEBI:33019"/>
        <dbReference type="ChEBI" id="CHEBI:46398"/>
        <dbReference type="ChEBI" id="CHEBI:58601"/>
        <dbReference type="ChEBI" id="CHEBI:58885"/>
        <dbReference type="EC" id="2.7.7.9"/>
    </reaction>
</comment>
<keyword evidence="5 7" id="KW-0548">Nucleotidyltransferase</keyword>
<dbReference type="EMBL" id="MTKO01000065">
    <property type="protein sequence ID" value="RWX46382.1"/>
    <property type="molecule type" value="Genomic_DNA"/>
</dbReference>
<dbReference type="NCBIfam" id="TIGR01099">
    <property type="entry name" value="galU"/>
    <property type="match status" value="1"/>
</dbReference>
<dbReference type="EC" id="2.7.7.9" evidence="2 7"/>